<keyword evidence="2" id="KW-1185">Reference proteome</keyword>
<sequence>MKAEQVVMLEEAPGGQKISHQNGKATSSRSSISSTKTSSQSENDICHHSQSFRIPEMGVPINDSSEKKLSWLRSQIIGGDVEFDSPFGKRRLTYADHTASGRCLHYIEDHIIDNVLPFYGNTHTGDSFVGDRTTKMLHEASHYIKRCLGGGRDDAIIFCGSGTTAAIKRLQEVMGIAVTPIMRERLIKCLSTEERWVVLVGPYEHHSNILSWRQSLAEVIEIGLDDSGLINIEELRLQLELYKDSGRPILGSFSACREIDGYDAVFLSPHKFLGGPGSPGILLMSKALYRLGSSPPSTCGGGTVEYVNGFNEAVRLYRRRIDIQKIKNLCVETDLRCGRGYYCRRQCVLTPDASPRVGVQISALTRAYTGLELDPCPGASGSDHFIAYMQSCGHSDTLYLDEIEERENGGTPQIIQTIRAALAFWVKEYIGYEVIEKQEDIYIERALERLLPNRNIEVLGNITNKRQAILSFLIHSTTNSSLGNVKMERGKPLNGAFVTTLFNDLFGIQARGGCACAAPYVKPGWTRISFPYYMLNEEFEFILAALEFLAIYGQRFLSLYHFNIRTGSWCFKKSLKNFISRGANQNINLKPLQDNSIQEIISLDKGYNNNKADAQHLGMIFKYTSYLENARHVASLLPKFPPERSLPEEIDPSILHFRI</sequence>
<evidence type="ECO:0000313" key="2">
    <source>
        <dbReference type="Proteomes" id="UP001163603"/>
    </source>
</evidence>
<protein>
    <submittedName>
        <fullName evidence="1">Uncharacterized protein</fullName>
    </submittedName>
</protein>
<name>A0ACC0YUX7_9ROSI</name>
<evidence type="ECO:0000313" key="1">
    <source>
        <dbReference type="EMBL" id="KAJ0041056.1"/>
    </source>
</evidence>
<accession>A0ACC0YUX7</accession>
<dbReference type="Proteomes" id="UP001163603">
    <property type="component" value="Chromosome 5"/>
</dbReference>
<reference evidence="2" key="1">
    <citation type="journal article" date="2023" name="G3 (Bethesda)">
        <title>Genome assembly and association tests identify interacting loci associated with vigor, precocity, and sex in interspecific pistachio rootstocks.</title>
        <authorList>
            <person name="Palmer W."/>
            <person name="Jacygrad E."/>
            <person name="Sagayaradj S."/>
            <person name="Cavanaugh K."/>
            <person name="Han R."/>
            <person name="Bertier L."/>
            <person name="Beede B."/>
            <person name="Kafkas S."/>
            <person name="Golino D."/>
            <person name="Preece J."/>
            <person name="Michelmore R."/>
        </authorList>
    </citation>
    <scope>NUCLEOTIDE SEQUENCE [LARGE SCALE GENOMIC DNA]</scope>
</reference>
<proteinExistence type="predicted"/>
<gene>
    <name evidence="1" type="ORF">Pint_27232</name>
</gene>
<organism evidence="1 2">
    <name type="scientific">Pistacia integerrima</name>
    <dbReference type="NCBI Taxonomy" id="434235"/>
    <lineage>
        <taxon>Eukaryota</taxon>
        <taxon>Viridiplantae</taxon>
        <taxon>Streptophyta</taxon>
        <taxon>Embryophyta</taxon>
        <taxon>Tracheophyta</taxon>
        <taxon>Spermatophyta</taxon>
        <taxon>Magnoliopsida</taxon>
        <taxon>eudicotyledons</taxon>
        <taxon>Gunneridae</taxon>
        <taxon>Pentapetalae</taxon>
        <taxon>rosids</taxon>
        <taxon>malvids</taxon>
        <taxon>Sapindales</taxon>
        <taxon>Anacardiaceae</taxon>
        <taxon>Pistacia</taxon>
    </lineage>
</organism>
<comment type="caution">
    <text evidence="1">The sequence shown here is derived from an EMBL/GenBank/DDBJ whole genome shotgun (WGS) entry which is preliminary data.</text>
</comment>
<dbReference type="EMBL" id="CM047740">
    <property type="protein sequence ID" value="KAJ0041056.1"/>
    <property type="molecule type" value="Genomic_DNA"/>
</dbReference>